<dbReference type="SUPFAM" id="SSF48452">
    <property type="entry name" value="TPR-like"/>
    <property type="match status" value="2"/>
</dbReference>
<organism evidence="1 2">
    <name type="scientific">Sphingobacterium thalpophilum</name>
    <dbReference type="NCBI Taxonomy" id="259"/>
    <lineage>
        <taxon>Bacteria</taxon>
        <taxon>Pseudomonadati</taxon>
        <taxon>Bacteroidota</taxon>
        <taxon>Sphingobacteriia</taxon>
        <taxon>Sphingobacteriales</taxon>
        <taxon>Sphingobacteriaceae</taxon>
        <taxon>Sphingobacterium</taxon>
    </lineage>
</organism>
<dbReference type="STRING" id="1123265.GCA_000686625_00077"/>
<dbReference type="EMBL" id="LR590484">
    <property type="protein sequence ID" value="VTR53077.1"/>
    <property type="molecule type" value="Genomic_DNA"/>
</dbReference>
<protein>
    <recommendedName>
        <fullName evidence="3">Tetratricopeptide repeat protein</fullName>
    </recommendedName>
</protein>
<dbReference type="RefSeq" id="WP_028068241.1">
    <property type="nucleotide sequence ID" value="NZ_JBCNLX010000001.1"/>
</dbReference>
<dbReference type="InterPro" id="IPR011990">
    <property type="entry name" value="TPR-like_helical_dom_sf"/>
</dbReference>
<accession>A0A4U9W324</accession>
<evidence type="ECO:0000313" key="2">
    <source>
        <dbReference type="Proteomes" id="UP000308196"/>
    </source>
</evidence>
<evidence type="ECO:0008006" key="3">
    <source>
        <dbReference type="Google" id="ProtNLM"/>
    </source>
</evidence>
<dbReference type="GeneID" id="78465309"/>
<sequence>MEERNIYDLFYNGQLDLFIIEGENQLKQDSRDAALWTHLAIAYHDQVFYDGHEAVFDIIEEKMIPYFRKALAIEPDNETALYHMLDYVLSNQTVLEQINRPKKHIDEANKQEFIAYARQLISMPAMTPYGYGFLTSIYEGLRDEESLLAVLDESINYFQEAFKGERETADHNISISWMKKIYLLDHNKKLSGDALTKLIAEQVDRFVSRSEMNFVDLAEIAYENNNIDLALKILLKLIKGENSAAHIHQELVKWHSRFEQLIADGYDNPDVFYYQLIIERNYSEEIGIPFDYYYLHALKVIDQHPNVSSGYHFAAAYLYDDGQYAAAIPYLQQCGDRRWNATAWRRLVECTFLSTGEIHDSIPHFDDLPRELYNEAVCLTDFVDNLDALQPEDELDLRQLCVAMYRQTYDAFALYFEEGKYQSDYFGGLHNRAMNCNNLALALKNVGSLEESYRIATEGLSYSDFQELHMTRAGVLSQLGDYDRLKEATLQYFDIYSVHLEELSVTQEDEEESMEDGEPTFPLPYLMFVHGLIADYHLGQSQDIAQQAQYLLENLYQFYCNNPKINDYHYRDYEASKNQVENIIYQILESDDRESRIHYYEGMAKRYPHEAQPYFVLMQLHNEKSDYKSVIAAGTDYLKNKRQFIINDFDKAKTLYLILKSHYCLGEFKLGAQLFSQYDSWIATVMEPNDYVLWIKFGILLNAEVGNLQEFHKYVALFNNLYTEYNWSYDDDSESVKLAEALAHYKNGDLKKAHHLLNEVLAYADHSPLADEYKNTWKKPGFLSNLF</sequence>
<reference evidence="1 2" key="1">
    <citation type="submission" date="2019-05" db="EMBL/GenBank/DDBJ databases">
        <authorList>
            <consortium name="Pathogen Informatics"/>
        </authorList>
    </citation>
    <scope>NUCLEOTIDE SEQUENCE [LARGE SCALE GENOMIC DNA]</scope>
    <source>
        <strain evidence="1 2">NCTC11429</strain>
    </source>
</reference>
<dbReference type="Proteomes" id="UP000308196">
    <property type="component" value="Chromosome"/>
</dbReference>
<gene>
    <name evidence="1" type="ORF">NCTC11429_04740</name>
</gene>
<name>A0A4U9W324_9SPHI</name>
<dbReference type="KEGG" id="stha:NCTC11429_04740"/>
<dbReference type="AlphaFoldDB" id="A0A4U9W324"/>
<evidence type="ECO:0000313" key="1">
    <source>
        <dbReference type="EMBL" id="VTR53077.1"/>
    </source>
</evidence>
<dbReference type="Gene3D" id="1.25.40.10">
    <property type="entry name" value="Tetratricopeptide repeat domain"/>
    <property type="match status" value="2"/>
</dbReference>
<proteinExistence type="predicted"/>